<dbReference type="EMBL" id="JAHLKM010000004">
    <property type="protein sequence ID" value="MCQ4332965.1"/>
    <property type="molecule type" value="Genomic_DNA"/>
</dbReference>
<name>A0A9R1D781_9EURY</name>
<dbReference type="RefSeq" id="WP_256028936.1">
    <property type="nucleotide sequence ID" value="NZ_JAHLKM010000004.1"/>
</dbReference>
<dbReference type="PANTHER" id="PTHR31272">
    <property type="entry name" value="CYTOCHROME C-TYPE BIOGENESIS PROTEIN HI_1454-RELATED"/>
    <property type="match status" value="1"/>
</dbReference>
<feature type="transmembrane region" description="Helical" evidence="1">
    <location>
        <begin position="82"/>
        <end position="103"/>
    </location>
</feature>
<dbReference type="Proteomes" id="UP001139494">
    <property type="component" value="Unassembled WGS sequence"/>
</dbReference>
<reference evidence="2" key="1">
    <citation type="journal article" date="2023" name="Front. Microbiol.">
        <title>Genomic-based phylogenetic and metabolic analyses of the genus Natronomonas, and description of Natronomonas aquatica sp. nov.</title>
        <authorList>
            <person name="Garcia-Roldan A."/>
            <person name="Duran-Viseras A."/>
            <person name="de la Haba R.R."/>
            <person name="Corral P."/>
            <person name="Sanchez-Porro C."/>
            <person name="Ventosa A."/>
        </authorList>
    </citation>
    <scope>NUCLEOTIDE SEQUENCE</scope>
    <source>
        <strain evidence="2">F2-12</strain>
    </source>
</reference>
<proteinExistence type="predicted"/>
<organism evidence="2 3">
    <name type="scientific">Natronomonas aquatica</name>
    <dbReference type="NCBI Taxonomy" id="2841590"/>
    <lineage>
        <taxon>Archaea</taxon>
        <taxon>Methanobacteriati</taxon>
        <taxon>Methanobacteriota</taxon>
        <taxon>Stenosarchaea group</taxon>
        <taxon>Halobacteria</taxon>
        <taxon>Halobacteriales</taxon>
        <taxon>Natronomonadaceae</taxon>
        <taxon>Natronomonas</taxon>
    </lineage>
</organism>
<dbReference type="AlphaFoldDB" id="A0A9R1D781"/>
<keyword evidence="3" id="KW-1185">Reference proteome</keyword>
<feature type="transmembrane region" description="Helical" evidence="1">
    <location>
        <begin position="200"/>
        <end position="218"/>
    </location>
</feature>
<evidence type="ECO:0000313" key="3">
    <source>
        <dbReference type="Proteomes" id="UP001139494"/>
    </source>
</evidence>
<keyword evidence="1" id="KW-0472">Membrane</keyword>
<evidence type="ECO:0000256" key="1">
    <source>
        <dbReference type="SAM" id="Phobius"/>
    </source>
</evidence>
<evidence type="ECO:0000313" key="2">
    <source>
        <dbReference type="EMBL" id="MCQ4332965.1"/>
    </source>
</evidence>
<keyword evidence="1" id="KW-1133">Transmembrane helix</keyword>
<accession>A0A9R1D781</accession>
<sequence>MVAGLYGAAAFAVGAGLTTFFSPCSYALLPGYVGYYAATVEDETPPLSGVLARGGAAAVGVLGTFLILSVAAVLAGDLVERLLPAVEVFVGVLLIALGVAVLVGYTGPVHVSLPERRSSVPGFALFGALYALAATACVLPLFLAVAIQSLTFSTSGTAIVLGSYAGSFGALMAAATVATAVGHDALVGRVSEHVNTLTRIAGAVLVAAGVGQLYLALVA</sequence>
<feature type="transmembrane region" description="Helical" evidence="1">
    <location>
        <begin position="159"/>
        <end position="180"/>
    </location>
</feature>
<feature type="transmembrane region" description="Helical" evidence="1">
    <location>
        <begin position="51"/>
        <end position="75"/>
    </location>
</feature>
<protein>
    <submittedName>
        <fullName evidence="2">Cytochrome C biogenesis protein</fullName>
    </submittedName>
</protein>
<keyword evidence="1" id="KW-0812">Transmembrane</keyword>
<dbReference type="InterPro" id="IPR051790">
    <property type="entry name" value="Cytochrome_c-biogenesis_DsbD"/>
</dbReference>
<feature type="transmembrane region" description="Helical" evidence="1">
    <location>
        <begin position="123"/>
        <end position="147"/>
    </location>
</feature>
<dbReference type="PANTHER" id="PTHR31272:SF9">
    <property type="entry name" value="BLL1027 PROTEIN"/>
    <property type="match status" value="1"/>
</dbReference>
<comment type="caution">
    <text evidence="2">The sequence shown here is derived from an EMBL/GenBank/DDBJ whole genome shotgun (WGS) entry which is preliminary data.</text>
</comment>
<gene>
    <name evidence="2" type="ORF">KM295_05520</name>
</gene>